<proteinExistence type="predicted"/>
<comment type="caution">
    <text evidence="1">The sequence shown here is derived from an EMBL/GenBank/DDBJ whole genome shotgun (WGS) entry which is preliminary data.</text>
</comment>
<dbReference type="Proteomes" id="UP000287033">
    <property type="component" value="Unassembled WGS sequence"/>
</dbReference>
<organism evidence="1 2">
    <name type="scientific">Chiloscyllium punctatum</name>
    <name type="common">Brownbanded bambooshark</name>
    <name type="synonym">Hemiscyllium punctatum</name>
    <dbReference type="NCBI Taxonomy" id="137246"/>
    <lineage>
        <taxon>Eukaryota</taxon>
        <taxon>Metazoa</taxon>
        <taxon>Chordata</taxon>
        <taxon>Craniata</taxon>
        <taxon>Vertebrata</taxon>
        <taxon>Chondrichthyes</taxon>
        <taxon>Elasmobranchii</taxon>
        <taxon>Galeomorphii</taxon>
        <taxon>Galeoidea</taxon>
        <taxon>Orectolobiformes</taxon>
        <taxon>Hemiscylliidae</taxon>
        <taxon>Chiloscyllium</taxon>
    </lineage>
</organism>
<keyword evidence="2" id="KW-1185">Reference proteome</keyword>
<evidence type="ECO:0000313" key="2">
    <source>
        <dbReference type="Proteomes" id="UP000287033"/>
    </source>
</evidence>
<gene>
    <name evidence="1" type="ORF">chiPu_0026232</name>
</gene>
<dbReference type="EMBL" id="BEZZ01074988">
    <property type="protein sequence ID" value="GCC42433.1"/>
    <property type="molecule type" value="Genomic_DNA"/>
</dbReference>
<reference evidence="1 2" key="1">
    <citation type="journal article" date="2018" name="Nat. Ecol. Evol.">
        <title>Shark genomes provide insights into elasmobranch evolution and the origin of vertebrates.</title>
        <authorList>
            <person name="Hara Y"/>
            <person name="Yamaguchi K"/>
            <person name="Onimaru K"/>
            <person name="Kadota M"/>
            <person name="Koyanagi M"/>
            <person name="Keeley SD"/>
            <person name="Tatsumi K"/>
            <person name="Tanaka K"/>
            <person name="Motone F"/>
            <person name="Kageyama Y"/>
            <person name="Nozu R"/>
            <person name="Adachi N"/>
            <person name="Nishimura O"/>
            <person name="Nakagawa R"/>
            <person name="Tanegashima C"/>
            <person name="Kiyatake I"/>
            <person name="Matsumoto R"/>
            <person name="Murakumo K"/>
            <person name="Nishida K"/>
            <person name="Terakita A"/>
            <person name="Kuratani S"/>
            <person name="Sato K"/>
            <person name="Hyodo S Kuraku.S."/>
        </authorList>
    </citation>
    <scope>NUCLEOTIDE SEQUENCE [LARGE SCALE GENOMIC DNA]</scope>
</reference>
<name>A0A401TIJ7_CHIPU</name>
<protein>
    <submittedName>
        <fullName evidence="1">Uncharacterized protein</fullName>
    </submittedName>
</protein>
<evidence type="ECO:0000313" key="1">
    <source>
        <dbReference type="EMBL" id="GCC42433.1"/>
    </source>
</evidence>
<accession>A0A401TIJ7</accession>
<dbReference type="AlphaFoldDB" id="A0A401TIJ7"/>
<sequence>MVAQIRHNLDQVQRGEVPNWIDSAKLASLAGRSRPLNSRTLKGMTRVYPVIPDCEVSEATGVGIVLLIPVVTPGSGPFPLFHIENIGVIRENASLKYCLAHHTATSRNGAVYGVLLTGCKQKEAITICPHSLRRSEIAECGFNRTQGCTLEIEPTGPHFTRVGYDGRGQYCVSTIETSFWYNGLQCPIPQHEFCFTPRRPVTIGQAHISEV</sequence>